<feature type="active site" evidence="1">
    <location>
        <position position="91"/>
    </location>
</feature>
<dbReference type="PANTHER" id="PTHR13504:SF38">
    <property type="entry name" value="FIDO DOMAIN-CONTAINING PROTEIN"/>
    <property type="match status" value="1"/>
</dbReference>
<reference evidence="4 5" key="1">
    <citation type="submission" date="2010-07" db="EMBL/GenBank/DDBJ databases">
        <title>The draft genome of Paenibacillus curdlanolyticus YK9.</title>
        <authorList>
            <consortium name="US DOE Joint Genome Institute (JGI-PGF)"/>
            <person name="Lucas S."/>
            <person name="Copeland A."/>
            <person name="Lapidus A."/>
            <person name="Cheng J.-F."/>
            <person name="Bruce D."/>
            <person name="Goodwin L."/>
            <person name="Pitluck S."/>
            <person name="Land M.L."/>
            <person name="Hauser L."/>
            <person name="Chang Y.-J."/>
            <person name="Jeffries C."/>
            <person name="Anderson I.J."/>
            <person name="Johnson E."/>
            <person name="Loganathan U."/>
            <person name="Mulhopadhyay B."/>
            <person name="Kyrpides N."/>
            <person name="Woyke T.J."/>
        </authorList>
    </citation>
    <scope>NUCLEOTIDE SEQUENCE [LARGE SCALE GENOMIC DNA]</scope>
    <source>
        <strain evidence="4 5">YK9</strain>
    </source>
</reference>
<dbReference type="PANTHER" id="PTHR13504">
    <property type="entry name" value="FIDO DOMAIN-CONTAINING PROTEIN DDB_G0283145"/>
    <property type="match status" value="1"/>
</dbReference>
<evidence type="ECO:0000313" key="4">
    <source>
        <dbReference type="EMBL" id="EFM10654.1"/>
    </source>
</evidence>
<dbReference type="EMBL" id="AEDD01000006">
    <property type="protein sequence ID" value="EFM10654.1"/>
    <property type="molecule type" value="Genomic_DNA"/>
</dbReference>
<evidence type="ECO:0000313" key="5">
    <source>
        <dbReference type="Proteomes" id="UP000005387"/>
    </source>
</evidence>
<keyword evidence="2" id="KW-0547">Nucleotide-binding</keyword>
<dbReference type="PROSITE" id="PS51459">
    <property type="entry name" value="FIDO"/>
    <property type="match status" value="1"/>
</dbReference>
<sequence length="165" mass="18910">MYRIVVNRKMDLTEYVIKSIHHLVLKNIEDENAGQYRMINVYISGSQHTPPHFTVLTEKMQQLIEWFNENQTALHPVQLAAEFHFRFVYIHPFSDGNGRTARLLMNLILMKFGYPPAIVKAANEARLSYYETLELASAAHNVEPFVSLIAGCVADSLQRYIGAVK</sequence>
<feature type="domain" description="Fido" evidence="3">
    <location>
        <begin position="12"/>
        <end position="151"/>
    </location>
</feature>
<dbReference type="Proteomes" id="UP000005387">
    <property type="component" value="Unassembled WGS sequence"/>
</dbReference>
<protein>
    <submittedName>
        <fullName evidence="4">Filamentation induced by cAMP protein Fic</fullName>
    </submittedName>
</protein>
<keyword evidence="2" id="KW-0067">ATP-binding</keyword>
<proteinExistence type="predicted"/>
<gene>
    <name evidence="4" type="ORF">PaecuDRAFT_2566</name>
</gene>
<accession>E0IA77</accession>
<dbReference type="InterPro" id="IPR040198">
    <property type="entry name" value="Fido_containing"/>
</dbReference>
<dbReference type="InterPro" id="IPR003812">
    <property type="entry name" value="Fido"/>
</dbReference>
<evidence type="ECO:0000256" key="1">
    <source>
        <dbReference type="PIRSR" id="PIRSR640198-1"/>
    </source>
</evidence>
<feature type="binding site" evidence="2">
    <location>
        <begin position="129"/>
        <end position="130"/>
    </location>
    <ligand>
        <name>ATP</name>
        <dbReference type="ChEBI" id="CHEBI:30616"/>
    </ligand>
</feature>
<dbReference type="Pfam" id="PF02661">
    <property type="entry name" value="Fic"/>
    <property type="match status" value="1"/>
</dbReference>
<dbReference type="eggNOG" id="COG3177">
    <property type="taxonomic scope" value="Bacteria"/>
</dbReference>
<evidence type="ECO:0000256" key="2">
    <source>
        <dbReference type="PIRSR" id="PIRSR640198-2"/>
    </source>
</evidence>
<dbReference type="SUPFAM" id="SSF140931">
    <property type="entry name" value="Fic-like"/>
    <property type="match status" value="1"/>
</dbReference>
<name>E0IA77_9BACL</name>
<evidence type="ECO:0000259" key="3">
    <source>
        <dbReference type="PROSITE" id="PS51459"/>
    </source>
</evidence>
<feature type="binding site" evidence="2">
    <location>
        <begin position="95"/>
        <end position="102"/>
    </location>
    <ligand>
        <name>ATP</name>
        <dbReference type="ChEBI" id="CHEBI:30616"/>
    </ligand>
</feature>
<dbReference type="AlphaFoldDB" id="E0IA77"/>
<dbReference type="InterPro" id="IPR036597">
    <property type="entry name" value="Fido-like_dom_sf"/>
</dbReference>
<dbReference type="Gene3D" id="1.10.3290.10">
    <property type="entry name" value="Fido-like domain"/>
    <property type="match status" value="1"/>
</dbReference>
<keyword evidence="5" id="KW-1185">Reference proteome</keyword>
<dbReference type="STRING" id="717606.PaecuDRAFT_2566"/>
<organism evidence="4 5">
    <name type="scientific">Paenibacillus curdlanolyticus YK9</name>
    <dbReference type="NCBI Taxonomy" id="717606"/>
    <lineage>
        <taxon>Bacteria</taxon>
        <taxon>Bacillati</taxon>
        <taxon>Bacillota</taxon>
        <taxon>Bacilli</taxon>
        <taxon>Bacillales</taxon>
        <taxon>Paenibacillaceae</taxon>
        <taxon>Paenibacillus</taxon>
    </lineage>
</organism>
<dbReference type="GO" id="GO:0005524">
    <property type="term" value="F:ATP binding"/>
    <property type="evidence" value="ECO:0007669"/>
    <property type="project" value="UniProtKB-KW"/>
</dbReference>